<name>A0A0F9GH39_9ZZZZ</name>
<accession>A0A0F9GH39</accession>
<dbReference type="EMBL" id="LAZR01028467">
    <property type="protein sequence ID" value="KKL62507.1"/>
    <property type="molecule type" value="Genomic_DNA"/>
</dbReference>
<reference evidence="1" key="1">
    <citation type="journal article" date="2015" name="Nature">
        <title>Complex archaea that bridge the gap between prokaryotes and eukaryotes.</title>
        <authorList>
            <person name="Spang A."/>
            <person name="Saw J.H."/>
            <person name="Jorgensen S.L."/>
            <person name="Zaremba-Niedzwiedzka K."/>
            <person name="Martijn J."/>
            <person name="Lind A.E."/>
            <person name="van Eijk R."/>
            <person name="Schleper C."/>
            <person name="Guy L."/>
            <person name="Ettema T.J."/>
        </authorList>
    </citation>
    <scope>NUCLEOTIDE SEQUENCE</scope>
</reference>
<evidence type="ECO:0000313" key="1">
    <source>
        <dbReference type="EMBL" id="KKL62507.1"/>
    </source>
</evidence>
<sequence length="235" mass="24356">MRVGPATNVARINVTETITALWTFAHANGISLDDMIERTVGAGVTIDGVKLKDGAVSVPGLPAAGNIAIESAVLGDAEFRYRRQADGTMLWGDGALAPDTNLYRSAADVLKTDDSFHVAAVLKALGDAEISERDITLGIGDNDDLDIGSAVLQRLTPNVGNSTITGLAGARAGRIVVLNKVSNPTITISNNNAGSVVGNRMALPGGASFNLTANGTAILWYDSTLTKWVVIAKGL</sequence>
<comment type="caution">
    <text evidence="1">The sequence shown here is derived from an EMBL/GenBank/DDBJ whole genome shotgun (WGS) entry which is preliminary data.</text>
</comment>
<proteinExistence type="predicted"/>
<organism evidence="1">
    <name type="scientific">marine sediment metagenome</name>
    <dbReference type="NCBI Taxonomy" id="412755"/>
    <lineage>
        <taxon>unclassified sequences</taxon>
        <taxon>metagenomes</taxon>
        <taxon>ecological metagenomes</taxon>
    </lineage>
</organism>
<protein>
    <submittedName>
        <fullName evidence="1">Uncharacterized protein</fullName>
    </submittedName>
</protein>
<dbReference type="AlphaFoldDB" id="A0A0F9GH39"/>
<gene>
    <name evidence="1" type="ORF">LCGC14_2184520</name>
</gene>